<keyword evidence="2" id="KW-1185">Reference proteome</keyword>
<gene>
    <name evidence="1" type="ORF">PsorP6_002780</name>
</gene>
<organism evidence="1 2">
    <name type="scientific">Peronosclerospora sorghi</name>
    <dbReference type="NCBI Taxonomy" id="230839"/>
    <lineage>
        <taxon>Eukaryota</taxon>
        <taxon>Sar</taxon>
        <taxon>Stramenopiles</taxon>
        <taxon>Oomycota</taxon>
        <taxon>Peronosporomycetes</taxon>
        <taxon>Peronosporales</taxon>
        <taxon>Peronosporaceae</taxon>
        <taxon>Peronosclerospora</taxon>
    </lineage>
</organism>
<evidence type="ECO:0000313" key="1">
    <source>
        <dbReference type="EMBL" id="KAI9906614.1"/>
    </source>
</evidence>
<dbReference type="Proteomes" id="UP001163321">
    <property type="component" value="Chromosome 8"/>
</dbReference>
<sequence length="73" mass="8594">MPSSVRGGEQLTEEQLEEEKMVEEKDDKYHIISPRWLLSNHQNSLNIRLEPPKLDADHERIARNGFERAIRVL</sequence>
<evidence type="ECO:0000313" key="2">
    <source>
        <dbReference type="Proteomes" id="UP001163321"/>
    </source>
</evidence>
<name>A0ACC0VJF1_9STRA</name>
<comment type="caution">
    <text evidence="1">The sequence shown here is derived from an EMBL/GenBank/DDBJ whole genome shotgun (WGS) entry which is preliminary data.</text>
</comment>
<protein>
    <submittedName>
        <fullName evidence="1">Uncharacterized protein</fullName>
    </submittedName>
</protein>
<proteinExistence type="predicted"/>
<dbReference type="EMBL" id="CM047587">
    <property type="protein sequence ID" value="KAI9906614.1"/>
    <property type="molecule type" value="Genomic_DNA"/>
</dbReference>
<reference evidence="1 2" key="1">
    <citation type="journal article" date="2022" name="bioRxiv">
        <title>The genome of the oomycete Peronosclerospora sorghi, a cosmopolitan pathogen of maize and sorghum, is inflated with dispersed pseudogenes.</title>
        <authorList>
            <person name="Fletcher K."/>
            <person name="Martin F."/>
            <person name="Isakeit T."/>
            <person name="Cavanaugh K."/>
            <person name="Magill C."/>
            <person name="Michelmore R."/>
        </authorList>
    </citation>
    <scope>NUCLEOTIDE SEQUENCE [LARGE SCALE GENOMIC DNA]</scope>
    <source>
        <strain evidence="1">P6</strain>
    </source>
</reference>
<accession>A0ACC0VJF1</accession>